<gene>
    <name evidence="12" type="primary">modC</name>
    <name evidence="12" type="ORF">H9804_03025</name>
</gene>
<accession>A0A9D2KA29</accession>
<dbReference type="InterPro" id="IPR003593">
    <property type="entry name" value="AAA+_ATPase"/>
</dbReference>
<sequence length="361" mass="39871">MFKIDVEKKLGSLLIKCNFEMESAGITAICGSSGAGKTSVINMTAGLITPDKGIISYNGKEFYNSEKHINLPANKRFTGYVFQESRLFPNMSVKKNLLYGADRKSNNSLNCSLDEVCGLLGITHLLDRYPQNLSGGEKQRVAIGRALLSNPEILLMDEPLASLDDSRKSELISYINIIQKHYNIPILYVSHSIDEILQLSDNALFMEQGISKYFGRTVEVLNKASIKVSSNESYNTIFEGNIEEYNSESSTALIRFGAGIVEAACENVSLGRKIRFSINIHDVVLSTKKPEGISIRNIYAGTVCDIIKQPNNIYDVAVDIGDIIWARISHGAYIELNISKGINIFVMIKSAAVSDTLKLVH</sequence>
<dbReference type="GO" id="GO:0005524">
    <property type="term" value="F:ATP binding"/>
    <property type="evidence" value="ECO:0007669"/>
    <property type="project" value="UniProtKB-KW"/>
</dbReference>
<dbReference type="Gene3D" id="3.40.50.300">
    <property type="entry name" value="P-loop containing nucleotide triphosphate hydrolases"/>
    <property type="match status" value="1"/>
</dbReference>
<dbReference type="PROSITE" id="PS51866">
    <property type="entry name" value="MOP"/>
    <property type="match status" value="1"/>
</dbReference>
<dbReference type="SUPFAM" id="SSF50331">
    <property type="entry name" value="MOP-like"/>
    <property type="match status" value="1"/>
</dbReference>
<keyword evidence="6 12" id="KW-0067">ATP-binding</keyword>
<keyword evidence="2" id="KW-1003">Cell membrane</keyword>
<keyword evidence="7" id="KW-1278">Translocase</keyword>
<keyword evidence="1" id="KW-0813">Transport</keyword>
<evidence type="ECO:0000313" key="12">
    <source>
        <dbReference type="EMBL" id="HIZ88894.1"/>
    </source>
</evidence>
<dbReference type="InterPro" id="IPR004606">
    <property type="entry name" value="Mop_domain"/>
</dbReference>
<dbReference type="GO" id="GO:0015098">
    <property type="term" value="F:molybdate ion transmembrane transporter activity"/>
    <property type="evidence" value="ECO:0007669"/>
    <property type="project" value="InterPro"/>
</dbReference>
<dbReference type="AlphaFoldDB" id="A0A9D2KA29"/>
<keyword evidence="3 9" id="KW-0500">Molybdenum</keyword>
<dbReference type="InterPro" id="IPR011868">
    <property type="entry name" value="ModC_ABC_ATP-bd"/>
</dbReference>
<feature type="domain" description="ABC transporter" evidence="10">
    <location>
        <begin position="1"/>
        <end position="233"/>
    </location>
</feature>
<evidence type="ECO:0000256" key="9">
    <source>
        <dbReference type="PROSITE-ProRule" id="PRU01213"/>
    </source>
</evidence>
<dbReference type="GO" id="GO:0016887">
    <property type="term" value="F:ATP hydrolysis activity"/>
    <property type="evidence" value="ECO:0007669"/>
    <property type="project" value="InterPro"/>
</dbReference>
<keyword evidence="4" id="KW-0997">Cell inner membrane</keyword>
<protein>
    <submittedName>
        <fullName evidence="12">Molybdenum ABC transporter ATP-binding protein</fullName>
    </submittedName>
</protein>
<dbReference type="GO" id="GO:0016020">
    <property type="term" value="C:membrane"/>
    <property type="evidence" value="ECO:0007669"/>
    <property type="project" value="InterPro"/>
</dbReference>
<dbReference type="Pfam" id="PF00005">
    <property type="entry name" value="ABC_tran"/>
    <property type="match status" value="1"/>
</dbReference>
<evidence type="ECO:0000256" key="6">
    <source>
        <dbReference type="ARBA" id="ARBA00022840"/>
    </source>
</evidence>
<dbReference type="Gene3D" id="2.40.50.100">
    <property type="match status" value="1"/>
</dbReference>
<dbReference type="PROSITE" id="PS50893">
    <property type="entry name" value="ABC_TRANSPORTER_2"/>
    <property type="match status" value="1"/>
</dbReference>
<proteinExistence type="predicted"/>
<feature type="domain" description="Mop" evidence="11">
    <location>
        <begin position="292"/>
        <end position="357"/>
    </location>
</feature>
<dbReference type="SMART" id="SM00382">
    <property type="entry name" value="AAA"/>
    <property type="match status" value="1"/>
</dbReference>
<keyword evidence="8" id="KW-0472">Membrane</keyword>
<evidence type="ECO:0000256" key="4">
    <source>
        <dbReference type="ARBA" id="ARBA00022519"/>
    </source>
</evidence>
<dbReference type="SUPFAM" id="SSF52540">
    <property type="entry name" value="P-loop containing nucleoside triphosphate hydrolases"/>
    <property type="match status" value="1"/>
</dbReference>
<dbReference type="PANTHER" id="PTHR43514">
    <property type="entry name" value="ABC TRANSPORTER I FAMILY MEMBER 10"/>
    <property type="match status" value="1"/>
</dbReference>
<dbReference type="InterPro" id="IPR003439">
    <property type="entry name" value="ABC_transporter-like_ATP-bd"/>
</dbReference>
<keyword evidence="5" id="KW-0547">Nucleotide-binding</keyword>
<dbReference type="NCBIfam" id="TIGR02142">
    <property type="entry name" value="modC_ABC"/>
    <property type="match status" value="1"/>
</dbReference>
<reference evidence="12" key="1">
    <citation type="journal article" date="2021" name="PeerJ">
        <title>Extensive microbial diversity within the chicken gut microbiome revealed by metagenomics and culture.</title>
        <authorList>
            <person name="Gilroy R."/>
            <person name="Ravi A."/>
            <person name="Getino M."/>
            <person name="Pursley I."/>
            <person name="Horton D.L."/>
            <person name="Alikhan N.F."/>
            <person name="Baker D."/>
            <person name="Gharbi K."/>
            <person name="Hall N."/>
            <person name="Watson M."/>
            <person name="Adriaenssens E.M."/>
            <person name="Foster-Nyarko E."/>
            <person name="Jarju S."/>
            <person name="Secka A."/>
            <person name="Antonio M."/>
            <person name="Oren A."/>
            <person name="Chaudhuri R.R."/>
            <person name="La Ragione R."/>
            <person name="Hildebrand F."/>
            <person name="Pallen M.J."/>
        </authorList>
    </citation>
    <scope>NUCLEOTIDE SEQUENCE</scope>
    <source>
        <strain evidence="12">ChiW4-1371</strain>
    </source>
</reference>
<dbReference type="Pfam" id="PF03459">
    <property type="entry name" value="TOBE"/>
    <property type="match status" value="1"/>
</dbReference>
<dbReference type="InterPro" id="IPR050334">
    <property type="entry name" value="Molybdenum_import_ModC"/>
</dbReference>
<evidence type="ECO:0000256" key="5">
    <source>
        <dbReference type="ARBA" id="ARBA00022741"/>
    </source>
</evidence>
<comment type="caution">
    <text evidence="12">The sequence shown here is derived from an EMBL/GenBank/DDBJ whole genome shotgun (WGS) entry which is preliminary data.</text>
</comment>
<evidence type="ECO:0000256" key="8">
    <source>
        <dbReference type="ARBA" id="ARBA00023136"/>
    </source>
</evidence>
<evidence type="ECO:0000259" key="11">
    <source>
        <dbReference type="PROSITE" id="PS51866"/>
    </source>
</evidence>
<dbReference type="PANTHER" id="PTHR43514:SF4">
    <property type="entry name" value="ABC TRANSPORTER I FAMILY MEMBER 10"/>
    <property type="match status" value="1"/>
</dbReference>
<organism evidence="12 13">
    <name type="scientific">Candidatus Mucispirillum faecigallinarum</name>
    <dbReference type="NCBI Taxonomy" id="2838699"/>
    <lineage>
        <taxon>Bacteria</taxon>
        <taxon>Pseudomonadati</taxon>
        <taxon>Deferribacterota</taxon>
        <taxon>Deferribacteres</taxon>
        <taxon>Deferribacterales</taxon>
        <taxon>Mucispirillaceae</taxon>
        <taxon>Mucispirillum</taxon>
    </lineage>
</organism>
<dbReference type="InterPro" id="IPR008995">
    <property type="entry name" value="Mo/tungstate-bd_C_term_dom"/>
</dbReference>
<evidence type="ECO:0000256" key="1">
    <source>
        <dbReference type="ARBA" id="ARBA00022448"/>
    </source>
</evidence>
<dbReference type="EMBL" id="DXAQ01000045">
    <property type="protein sequence ID" value="HIZ88894.1"/>
    <property type="molecule type" value="Genomic_DNA"/>
</dbReference>
<evidence type="ECO:0000256" key="7">
    <source>
        <dbReference type="ARBA" id="ARBA00022967"/>
    </source>
</evidence>
<dbReference type="InterPro" id="IPR017871">
    <property type="entry name" value="ABC_transporter-like_CS"/>
</dbReference>
<evidence type="ECO:0000313" key="13">
    <source>
        <dbReference type="Proteomes" id="UP000824176"/>
    </source>
</evidence>
<dbReference type="Proteomes" id="UP000824176">
    <property type="component" value="Unassembled WGS sequence"/>
</dbReference>
<dbReference type="InterPro" id="IPR027417">
    <property type="entry name" value="P-loop_NTPase"/>
</dbReference>
<name>A0A9D2KA29_9BACT</name>
<reference evidence="12" key="2">
    <citation type="submission" date="2021-04" db="EMBL/GenBank/DDBJ databases">
        <authorList>
            <person name="Gilroy R."/>
        </authorList>
    </citation>
    <scope>NUCLEOTIDE SEQUENCE</scope>
    <source>
        <strain evidence="12">ChiW4-1371</strain>
    </source>
</reference>
<dbReference type="GO" id="GO:0140359">
    <property type="term" value="F:ABC-type transporter activity"/>
    <property type="evidence" value="ECO:0007669"/>
    <property type="project" value="InterPro"/>
</dbReference>
<dbReference type="InterPro" id="IPR005116">
    <property type="entry name" value="Transp-assoc_OB_typ1"/>
</dbReference>
<evidence type="ECO:0000259" key="10">
    <source>
        <dbReference type="PROSITE" id="PS50893"/>
    </source>
</evidence>
<evidence type="ECO:0000256" key="3">
    <source>
        <dbReference type="ARBA" id="ARBA00022505"/>
    </source>
</evidence>
<dbReference type="PROSITE" id="PS00211">
    <property type="entry name" value="ABC_TRANSPORTER_1"/>
    <property type="match status" value="1"/>
</dbReference>
<evidence type="ECO:0000256" key="2">
    <source>
        <dbReference type="ARBA" id="ARBA00022475"/>
    </source>
</evidence>